<dbReference type="RefSeq" id="WP_184197635.1">
    <property type="nucleotide sequence ID" value="NZ_JACHGW010000002.1"/>
</dbReference>
<dbReference type="AlphaFoldDB" id="A0A7W9SSL7"/>
<dbReference type="Proteomes" id="UP000520814">
    <property type="component" value="Unassembled WGS sequence"/>
</dbReference>
<evidence type="ECO:0000313" key="1">
    <source>
        <dbReference type="EMBL" id="MBB6051224.1"/>
    </source>
</evidence>
<gene>
    <name evidence="1" type="ORF">HNQ39_003015</name>
</gene>
<sequence>MPRRDKAHLAVRHALEKEGWVITHDPLLLEYGGTNLFVDLGAEQPLGAEKEGQQIAVEIKGFQSPSDMNEWEKALGQYLFYEFLLEEQYPGRVLFLAMPDEAYHRVFQDARGLEFIRSRRIRLLTYLEREEEVKEWIH</sequence>
<dbReference type="InterPro" id="IPR014919">
    <property type="entry name" value="XisH"/>
</dbReference>
<proteinExistence type="predicted"/>
<dbReference type="EMBL" id="JACHGW010000002">
    <property type="protein sequence ID" value="MBB6051224.1"/>
    <property type="molecule type" value="Genomic_DNA"/>
</dbReference>
<dbReference type="InterPro" id="IPR011335">
    <property type="entry name" value="Restrct_endonuc-II-like"/>
</dbReference>
<reference evidence="1 2" key="1">
    <citation type="submission" date="2020-08" db="EMBL/GenBank/DDBJ databases">
        <title>Genomic Encyclopedia of Type Strains, Phase IV (KMG-IV): sequencing the most valuable type-strain genomes for metagenomic binning, comparative biology and taxonomic classification.</title>
        <authorList>
            <person name="Goeker M."/>
        </authorList>
    </citation>
    <scope>NUCLEOTIDE SEQUENCE [LARGE SCALE GENOMIC DNA]</scope>
    <source>
        <strain evidence="1 2">DSM 23562</strain>
    </source>
</reference>
<protein>
    <recommendedName>
        <fullName evidence="3">XisH protein</fullName>
    </recommendedName>
</protein>
<dbReference type="SUPFAM" id="SSF52980">
    <property type="entry name" value="Restriction endonuclease-like"/>
    <property type="match status" value="1"/>
</dbReference>
<evidence type="ECO:0008006" key="3">
    <source>
        <dbReference type="Google" id="ProtNLM"/>
    </source>
</evidence>
<dbReference type="Pfam" id="PF08814">
    <property type="entry name" value="XisH"/>
    <property type="match status" value="1"/>
</dbReference>
<comment type="caution">
    <text evidence="1">The sequence shown here is derived from an EMBL/GenBank/DDBJ whole genome shotgun (WGS) entry which is preliminary data.</text>
</comment>
<dbReference type="GO" id="GO:0003676">
    <property type="term" value="F:nucleic acid binding"/>
    <property type="evidence" value="ECO:0007669"/>
    <property type="project" value="InterPro"/>
</dbReference>
<keyword evidence="2" id="KW-1185">Reference proteome</keyword>
<name>A0A7W9SSL7_ARMRO</name>
<dbReference type="CDD" id="cd22366">
    <property type="entry name" value="XisH-like"/>
    <property type="match status" value="1"/>
</dbReference>
<accession>A0A7W9SSL7</accession>
<organism evidence="1 2">
    <name type="scientific">Armatimonas rosea</name>
    <dbReference type="NCBI Taxonomy" id="685828"/>
    <lineage>
        <taxon>Bacteria</taxon>
        <taxon>Bacillati</taxon>
        <taxon>Armatimonadota</taxon>
        <taxon>Armatimonadia</taxon>
        <taxon>Armatimonadales</taxon>
        <taxon>Armatimonadaceae</taxon>
        <taxon>Armatimonas</taxon>
    </lineage>
</organism>
<dbReference type="Gene3D" id="3.40.1350.10">
    <property type="match status" value="1"/>
</dbReference>
<dbReference type="InterPro" id="IPR011856">
    <property type="entry name" value="tRNA_endonuc-like_dom_sf"/>
</dbReference>
<evidence type="ECO:0000313" key="2">
    <source>
        <dbReference type="Proteomes" id="UP000520814"/>
    </source>
</evidence>